<organism evidence="3 4">
    <name type="scientific">Pseudonocardia alni</name>
    <name type="common">Amycolata alni</name>
    <dbReference type="NCBI Taxonomy" id="33907"/>
    <lineage>
        <taxon>Bacteria</taxon>
        <taxon>Bacillati</taxon>
        <taxon>Actinomycetota</taxon>
        <taxon>Actinomycetes</taxon>
        <taxon>Pseudonocardiales</taxon>
        <taxon>Pseudonocardiaceae</taxon>
        <taxon>Pseudonocardia</taxon>
    </lineage>
</organism>
<reference evidence="3 4" key="1">
    <citation type="submission" date="2017-11" db="EMBL/GenBank/DDBJ databases">
        <title>Sequencing the genomes of 1000 actinobacteria strains.</title>
        <authorList>
            <person name="Klenk H.-P."/>
        </authorList>
    </citation>
    <scope>NUCLEOTIDE SEQUENCE [LARGE SCALE GENOMIC DNA]</scope>
    <source>
        <strain evidence="3 4">DSM 44104</strain>
    </source>
</reference>
<dbReference type="GO" id="GO:0046872">
    <property type="term" value="F:metal ion binding"/>
    <property type="evidence" value="ECO:0007669"/>
    <property type="project" value="InterPro"/>
</dbReference>
<evidence type="ECO:0000313" key="4">
    <source>
        <dbReference type="Proteomes" id="UP000232453"/>
    </source>
</evidence>
<evidence type="ECO:0000259" key="2">
    <source>
        <dbReference type="Pfam" id="PF11716"/>
    </source>
</evidence>
<protein>
    <submittedName>
        <fullName evidence="3">Uncharacterized protein (TIGR03083 family)</fullName>
    </submittedName>
</protein>
<dbReference type="Proteomes" id="UP000232453">
    <property type="component" value="Unassembled WGS sequence"/>
</dbReference>
<dbReference type="RefSeq" id="WP_100879061.1">
    <property type="nucleotide sequence ID" value="NZ_JBICSI010000001.1"/>
</dbReference>
<accession>A0AA44UQ98</accession>
<feature type="region of interest" description="Disordered" evidence="1">
    <location>
        <begin position="224"/>
        <end position="243"/>
    </location>
</feature>
<dbReference type="AlphaFoldDB" id="A0AA44UQ98"/>
<sequence>MTAYPLDVARPAFLAALDGLSALLDHVDDTDLHARSRCHGWLAADVLAHLHLGLVEMLAGFPARTDRPADADLATYWTAFPGPELPGWAHERFARAVAAAYARPTGQIAHVAMTLRGLRRLVADLDGPYRLEFQGHVLDVGDFVGTWVVEVVVHHLDMTVALPHAPAPPASGLAVVRETVTRLAGPDVVAGWGDDAALALAATGREPGMTPVLGWQVMLTGPSSSWARENGTPPVAPLPTAIR</sequence>
<dbReference type="Gene3D" id="1.20.120.450">
    <property type="entry name" value="dinb family like domain"/>
    <property type="match status" value="1"/>
</dbReference>
<dbReference type="InterPro" id="IPR034660">
    <property type="entry name" value="DinB/YfiT-like"/>
</dbReference>
<name>A0AA44UQ98_PSEA5</name>
<dbReference type="Pfam" id="PF11716">
    <property type="entry name" value="MDMPI_N"/>
    <property type="match status" value="1"/>
</dbReference>
<proteinExistence type="predicted"/>
<feature type="domain" description="Mycothiol-dependent maleylpyruvate isomerase metal-binding" evidence="2">
    <location>
        <begin position="15"/>
        <end position="158"/>
    </location>
</feature>
<dbReference type="SUPFAM" id="SSF109854">
    <property type="entry name" value="DinB/YfiT-like putative metalloenzymes"/>
    <property type="match status" value="1"/>
</dbReference>
<dbReference type="EMBL" id="PHUJ01000003">
    <property type="protein sequence ID" value="PKB31543.1"/>
    <property type="molecule type" value="Genomic_DNA"/>
</dbReference>
<comment type="caution">
    <text evidence="3">The sequence shown here is derived from an EMBL/GenBank/DDBJ whole genome shotgun (WGS) entry which is preliminary data.</text>
</comment>
<evidence type="ECO:0000313" key="3">
    <source>
        <dbReference type="EMBL" id="PKB31543.1"/>
    </source>
</evidence>
<dbReference type="InterPro" id="IPR024344">
    <property type="entry name" value="MDMPI_metal-binding"/>
</dbReference>
<evidence type="ECO:0000256" key="1">
    <source>
        <dbReference type="SAM" id="MobiDB-lite"/>
    </source>
</evidence>
<gene>
    <name evidence="3" type="ORF">ATL51_3237</name>
</gene>